<dbReference type="PANTHER" id="PTHR11496">
    <property type="entry name" value="ALCOHOL DEHYDROGENASE"/>
    <property type="match status" value="1"/>
</dbReference>
<reference evidence="6 7" key="1">
    <citation type="submission" date="2023-11" db="EMBL/GenBank/DDBJ databases">
        <title>Lentzea sokolovensis, sp. nov., Lentzea kristufkii, sp. nov., and Lentzea miocenensis, sp. nov., rare actinobacteria from Sokolov Coal Basin, Miocene lacustrine sediment, Czech Republic.</title>
        <authorList>
            <person name="Lara A."/>
            <person name="Kotroba L."/>
            <person name="Nouioui I."/>
            <person name="Neumann-Schaal M."/>
            <person name="Mast Y."/>
            <person name="Chronakova A."/>
        </authorList>
    </citation>
    <scope>NUCLEOTIDE SEQUENCE [LARGE SCALE GENOMIC DNA]</scope>
    <source>
        <strain evidence="6 7">BCCO 10_0798</strain>
    </source>
</reference>
<dbReference type="EC" id="1.1.1.1" evidence="6"/>
<keyword evidence="3" id="KW-0520">NAD</keyword>
<dbReference type="Pfam" id="PF25137">
    <property type="entry name" value="ADH_Fe_C"/>
    <property type="match status" value="1"/>
</dbReference>
<dbReference type="Pfam" id="PF00465">
    <property type="entry name" value="Fe-ADH"/>
    <property type="match status" value="1"/>
</dbReference>
<keyword evidence="2 6" id="KW-0560">Oxidoreductase</keyword>
<dbReference type="PANTHER" id="PTHR11496:SF102">
    <property type="entry name" value="ALCOHOL DEHYDROGENASE 4"/>
    <property type="match status" value="1"/>
</dbReference>
<dbReference type="InterPro" id="IPR039697">
    <property type="entry name" value="Alcohol_dehydrogenase_Fe"/>
</dbReference>
<evidence type="ECO:0000259" key="5">
    <source>
        <dbReference type="Pfam" id="PF25137"/>
    </source>
</evidence>
<name>A0ABU4TRQ2_9PSEU</name>
<comment type="caution">
    <text evidence="6">The sequence shown here is derived from an EMBL/GenBank/DDBJ whole genome shotgun (WGS) entry which is preliminary data.</text>
</comment>
<dbReference type="SUPFAM" id="SSF56796">
    <property type="entry name" value="Dehydroquinate synthase-like"/>
    <property type="match status" value="1"/>
</dbReference>
<protein>
    <submittedName>
        <fullName evidence="6">Iron-containing alcohol dehydrogenase</fullName>
        <ecNumber evidence="6">1.1.1.1</ecNumber>
    </submittedName>
</protein>
<dbReference type="RefSeq" id="WP_319984871.1">
    <property type="nucleotide sequence ID" value="NZ_JAXAVV010000007.1"/>
</dbReference>
<dbReference type="GO" id="GO:0004022">
    <property type="term" value="F:alcohol dehydrogenase (NAD+) activity"/>
    <property type="evidence" value="ECO:0007669"/>
    <property type="project" value="UniProtKB-EC"/>
</dbReference>
<organism evidence="6 7">
    <name type="scientific">Lentzea kristufekii</name>
    <dbReference type="NCBI Taxonomy" id="3095430"/>
    <lineage>
        <taxon>Bacteria</taxon>
        <taxon>Bacillati</taxon>
        <taxon>Actinomycetota</taxon>
        <taxon>Actinomycetes</taxon>
        <taxon>Pseudonocardiales</taxon>
        <taxon>Pseudonocardiaceae</taxon>
        <taxon>Lentzea</taxon>
    </lineage>
</organism>
<accession>A0ABU4TRQ2</accession>
<evidence type="ECO:0000313" key="6">
    <source>
        <dbReference type="EMBL" id="MDX8050895.1"/>
    </source>
</evidence>
<dbReference type="Proteomes" id="UP001271792">
    <property type="component" value="Unassembled WGS sequence"/>
</dbReference>
<evidence type="ECO:0000256" key="2">
    <source>
        <dbReference type="ARBA" id="ARBA00023002"/>
    </source>
</evidence>
<evidence type="ECO:0000259" key="4">
    <source>
        <dbReference type="Pfam" id="PF00465"/>
    </source>
</evidence>
<sequence length="372" mass="37377">MIIDLHVPTTVVFGAGRFAELGGHAARYGGRVLLVCGRSAARQYGLLLAATAELERAGLVVTVSDNISAEPLASEVDAAVEAAARARCDVVVALGGGSAIDAGKAVAVGLRAGAVGPLVGTTLAATGGAVPVIAVPTIAGSGAEVTKGAIITDDARSLKSGIRGEDLFPRVAIIDPDLTSTVPAAVAVASGFDALTHAVEGYVARKANPITRSLAEQALEVLGRCLPRLAAGANDPALREELALASLLGGINVANASTCLPHRLQQAMGSVPRVAISHGRGLAAVYPAWLRRAEPHAGDAFATVGRVLGAGDAVTAVGRLLRSTGVGASLRSHGFRATDVGTLVGGVTGNTGNDPIPGIDDDLIRSLFEESL</sequence>
<reference evidence="6 7" key="2">
    <citation type="submission" date="2023-11" db="EMBL/GenBank/DDBJ databases">
        <authorList>
            <person name="Lara A.C."/>
            <person name="Chronakova A."/>
        </authorList>
    </citation>
    <scope>NUCLEOTIDE SEQUENCE [LARGE SCALE GENOMIC DNA]</scope>
    <source>
        <strain evidence="6 7">BCCO 10_0798</strain>
    </source>
</reference>
<feature type="domain" description="Alcohol dehydrogenase iron-type/glycerol dehydrogenase GldA" evidence="4">
    <location>
        <begin position="8"/>
        <end position="176"/>
    </location>
</feature>
<evidence type="ECO:0000256" key="3">
    <source>
        <dbReference type="ARBA" id="ARBA00023027"/>
    </source>
</evidence>
<dbReference type="Gene3D" id="1.20.1090.10">
    <property type="entry name" value="Dehydroquinate synthase-like - alpha domain"/>
    <property type="match status" value="1"/>
</dbReference>
<dbReference type="InterPro" id="IPR018211">
    <property type="entry name" value="ADH_Fe_CS"/>
</dbReference>
<dbReference type="Gene3D" id="3.40.50.1970">
    <property type="match status" value="1"/>
</dbReference>
<dbReference type="InterPro" id="IPR056798">
    <property type="entry name" value="ADH_Fe_C"/>
</dbReference>
<dbReference type="InterPro" id="IPR001670">
    <property type="entry name" value="ADH_Fe/GldA"/>
</dbReference>
<proteinExistence type="inferred from homology"/>
<comment type="similarity">
    <text evidence="1">Belongs to the iron-containing alcohol dehydrogenase family.</text>
</comment>
<keyword evidence="7" id="KW-1185">Reference proteome</keyword>
<dbReference type="EMBL" id="JAXAVV010000007">
    <property type="protein sequence ID" value="MDX8050895.1"/>
    <property type="molecule type" value="Genomic_DNA"/>
</dbReference>
<feature type="domain" description="Fe-containing alcohol dehydrogenase-like C-terminal" evidence="5">
    <location>
        <begin position="188"/>
        <end position="345"/>
    </location>
</feature>
<evidence type="ECO:0000313" key="7">
    <source>
        <dbReference type="Proteomes" id="UP001271792"/>
    </source>
</evidence>
<evidence type="ECO:0000256" key="1">
    <source>
        <dbReference type="ARBA" id="ARBA00007358"/>
    </source>
</evidence>
<gene>
    <name evidence="6" type="ORF">SK571_16015</name>
</gene>
<dbReference type="PROSITE" id="PS00913">
    <property type="entry name" value="ADH_IRON_1"/>
    <property type="match status" value="1"/>
</dbReference>